<dbReference type="EMBL" id="BK032595">
    <property type="protein sequence ID" value="DAF50438.1"/>
    <property type="molecule type" value="Genomic_DNA"/>
</dbReference>
<protein>
    <recommendedName>
        <fullName evidence="2">GIY-YIG domain-containing protein</fullName>
    </recommendedName>
</protein>
<organism evidence="1">
    <name type="scientific">Siphoviridae sp. ctBCr48</name>
    <dbReference type="NCBI Taxonomy" id="2827802"/>
    <lineage>
        <taxon>Viruses</taxon>
        <taxon>Duplodnaviria</taxon>
        <taxon>Heunggongvirae</taxon>
        <taxon>Uroviricota</taxon>
        <taxon>Caudoviricetes</taxon>
    </lineage>
</organism>
<reference evidence="1" key="1">
    <citation type="journal article" date="2021" name="Proc. Natl. Acad. Sci. U.S.A.">
        <title>A Catalog of Tens of Thousands of Viruses from Human Metagenomes Reveals Hidden Associations with Chronic Diseases.</title>
        <authorList>
            <person name="Tisza M.J."/>
            <person name="Buck C.B."/>
        </authorList>
    </citation>
    <scope>NUCLEOTIDE SEQUENCE</scope>
    <source>
        <strain evidence="1">CtBCr48</strain>
    </source>
</reference>
<proteinExistence type="predicted"/>
<sequence length="30" mass="3617">MKKWIVYVHIFPNGKKYFGITSKTPHLRNI</sequence>
<name>A0A8S5SHK3_9CAUD</name>
<evidence type="ECO:0000313" key="1">
    <source>
        <dbReference type="EMBL" id="DAF50438.1"/>
    </source>
</evidence>
<accession>A0A8S5SHK3</accession>
<evidence type="ECO:0008006" key="2">
    <source>
        <dbReference type="Google" id="ProtNLM"/>
    </source>
</evidence>